<sequence>MATSYSLISLSLRPCEGETSPLISVAEDASSVISLEASGSYRNLLVEKENFSLEKLEVTIWTEVGPNYGS</sequence>
<name>A0A835VEU8_VANPL</name>
<proteinExistence type="predicted"/>
<comment type="caution">
    <text evidence="1">The sequence shown here is derived from an EMBL/GenBank/DDBJ whole genome shotgun (WGS) entry which is preliminary data.</text>
</comment>
<organism evidence="1 2">
    <name type="scientific">Vanilla planifolia</name>
    <name type="common">Vanilla</name>
    <dbReference type="NCBI Taxonomy" id="51239"/>
    <lineage>
        <taxon>Eukaryota</taxon>
        <taxon>Viridiplantae</taxon>
        <taxon>Streptophyta</taxon>
        <taxon>Embryophyta</taxon>
        <taxon>Tracheophyta</taxon>
        <taxon>Spermatophyta</taxon>
        <taxon>Magnoliopsida</taxon>
        <taxon>Liliopsida</taxon>
        <taxon>Asparagales</taxon>
        <taxon>Orchidaceae</taxon>
        <taxon>Vanilloideae</taxon>
        <taxon>Vanilleae</taxon>
        <taxon>Vanilla</taxon>
    </lineage>
</organism>
<dbReference type="Proteomes" id="UP000639772">
    <property type="component" value="Unassembled WGS sequence"/>
</dbReference>
<evidence type="ECO:0000313" key="2">
    <source>
        <dbReference type="Proteomes" id="UP000639772"/>
    </source>
</evidence>
<reference evidence="1 2" key="1">
    <citation type="journal article" date="2020" name="Nat. Food">
        <title>A phased Vanilla planifolia genome enables genetic improvement of flavour and production.</title>
        <authorList>
            <person name="Hasing T."/>
            <person name="Tang H."/>
            <person name="Brym M."/>
            <person name="Khazi F."/>
            <person name="Huang T."/>
            <person name="Chambers A.H."/>
        </authorList>
    </citation>
    <scope>NUCLEOTIDE SEQUENCE [LARGE SCALE GENOMIC DNA]</scope>
    <source>
        <tissue evidence="1">Leaf</tissue>
    </source>
</reference>
<evidence type="ECO:0000313" key="1">
    <source>
        <dbReference type="EMBL" id="KAG0494410.1"/>
    </source>
</evidence>
<protein>
    <submittedName>
        <fullName evidence="1">Uncharacterized protein</fullName>
    </submittedName>
</protein>
<gene>
    <name evidence="1" type="ORF">HPP92_005404</name>
</gene>
<accession>A0A835VEU8</accession>
<dbReference type="AlphaFoldDB" id="A0A835VEU8"/>
<dbReference type="EMBL" id="JADCNM010000002">
    <property type="protein sequence ID" value="KAG0494410.1"/>
    <property type="molecule type" value="Genomic_DNA"/>
</dbReference>